<gene>
    <name evidence="3" type="ORF">F8568_036855</name>
</gene>
<proteinExistence type="predicted"/>
<feature type="region of interest" description="Disordered" evidence="1">
    <location>
        <begin position="51"/>
        <end position="117"/>
    </location>
</feature>
<comment type="caution">
    <text evidence="3">The sequence shown here is derived from an EMBL/GenBank/DDBJ whole genome shotgun (WGS) entry which is preliminary data.</text>
</comment>
<organism evidence="3 4">
    <name type="scientific">Actinomadura physcomitrii</name>
    <dbReference type="NCBI Taxonomy" id="2650748"/>
    <lineage>
        <taxon>Bacteria</taxon>
        <taxon>Bacillati</taxon>
        <taxon>Actinomycetota</taxon>
        <taxon>Actinomycetes</taxon>
        <taxon>Streptosporangiales</taxon>
        <taxon>Thermomonosporaceae</taxon>
        <taxon>Actinomadura</taxon>
    </lineage>
</organism>
<dbReference type="AlphaFoldDB" id="A0A6I4MJ45"/>
<evidence type="ECO:0000313" key="3">
    <source>
        <dbReference type="EMBL" id="MWA05832.1"/>
    </source>
</evidence>
<dbReference type="EMBL" id="WBMS02000042">
    <property type="protein sequence ID" value="MWA05832.1"/>
    <property type="molecule type" value="Genomic_DNA"/>
</dbReference>
<dbReference type="Proteomes" id="UP000462055">
    <property type="component" value="Unassembled WGS sequence"/>
</dbReference>
<reference evidence="3" key="1">
    <citation type="submission" date="2019-12" db="EMBL/GenBank/DDBJ databases">
        <title>Actinomadura physcomitrii sp. nov., a novel actinomycete isolated from moss [Physcomitrium sphaericum (Ludw) Fuernr].</title>
        <authorList>
            <person name="Zhuang X."/>
        </authorList>
    </citation>
    <scope>NUCLEOTIDE SEQUENCE [LARGE SCALE GENOMIC DNA]</scope>
    <source>
        <strain evidence="3">LD22</strain>
    </source>
</reference>
<protein>
    <submittedName>
        <fullName evidence="3">FmdB family transcriptional regulator</fullName>
    </submittedName>
</protein>
<dbReference type="SMART" id="SM00834">
    <property type="entry name" value="CxxC_CXXC_SSSS"/>
    <property type="match status" value="1"/>
</dbReference>
<name>A0A6I4MJ45_9ACTN</name>
<evidence type="ECO:0000256" key="1">
    <source>
        <dbReference type="SAM" id="MobiDB-lite"/>
    </source>
</evidence>
<keyword evidence="4" id="KW-1185">Reference proteome</keyword>
<dbReference type="PANTHER" id="PTHR34404:SF2">
    <property type="entry name" value="CONSERVED SERINE RICH PROTEIN"/>
    <property type="match status" value="1"/>
</dbReference>
<feature type="compositionally biased region" description="Low complexity" evidence="1">
    <location>
        <begin position="58"/>
        <end position="117"/>
    </location>
</feature>
<sequence length="117" mass="11731">MPTYQYVCTECGEPLEVVQKFSDDALTECPACNGKLRKVFSAAGIIFKGSGFYRTDSRGSGKSSSTVGSSSNGSNGSSSSSGDSGKSDTSSSSSSSSDSSSSSSASPSKSSSSEKVA</sequence>
<evidence type="ECO:0000259" key="2">
    <source>
        <dbReference type="SMART" id="SM00834"/>
    </source>
</evidence>
<evidence type="ECO:0000313" key="4">
    <source>
        <dbReference type="Proteomes" id="UP000462055"/>
    </source>
</evidence>
<dbReference type="PANTHER" id="PTHR34404">
    <property type="entry name" value="REGULATORY PROTEIN, FMDB FAMILY"/>
    <property type="match status" value="1"/>
</dbReference>
<feature type="domain" description="Putative regulatory protein FmdB zinc ribbon" evidence="2">
    <location>
        <begin position="1"/>
        <end position="41"/>
    </location>
</feature>
<dbReference type="InterPro" id="IPR013429">
    <property type="entry name" value="Regulatory_FmdB_Zinc_ribbon"/>
</dbReference>
<dbReference type="NCBIfam" id="TIGR02605">
    <property type="entry name" value="CxxC_CxxC_SSSS"/>
    <property type="match status" value="1"/>
</dbReference>
<accession>A0A6I4MJ45</accession>
<dbReference type="Pfam" id="PF09723">
    <property type="entry name" value="Zn_ribbon_8"/>
    <property type="match status" value="1"/>
</dbReference>